<dbReference type="CDD" id="cd14693">
    <property type="entry name" value="bZIP_CEBP"/>
    <property type="match status" value="1"/>
</dbReference>
<reference evidence="3" key="1">
    <citation type="submission" date="2016-03" db="EMBL/GenBank/DDBJ databases">
        <authorList>
            <person name="Sun W.-S."/>
            <person name="Lee J.-W."/>
        </authorList>
    </citation>
    <scope>NUCLEOTIDE SEQUENCE</scope>
    <source>
        <tissue evidence="3">Mantle</tissue>
    </source>
</reference>
<dbReference type="GO" id="GO:0006351">
    <property type="term" value="P:DNA-templated transcription"/>
    <property type="evidence" value="ECO:0007669"/>
    <property type="project" value="InterPro"/>
</dbReference>
<feature type="region of interest" description="Disordered" evidence="1">
    <location>
        <begin position="198"/>
        <end position="271"/>
    </location>
</feature>
<dbReference type="Gene3D" id="1.20.5.170">
    <property type="match status" value="1"/>
</dbReference>
<feature type="compositionally biased region" description="Basic and acidic residues" evidence="1">
    <location>
        <begin position="235"/>
        <end position="249"/>
    </location>
</feature>
<dbReference type="GO" id="GO:0000981">
    <property type="term" value="F:DNA-binding transcription factor activity, RNA polymerase II-specific"/>
    <property type="evidence" value="ECO:0007669"/>
    <property type="project" value="TreeGrafter"/>
</dbReference>
<name>A0A343BXU1_PINFU</name>
<dbReference type="PANTHER" id="PTHR23334">
    <property type="entry name" value="CCAAT/ENHANCER BINDING PROTEIN"/>
    <property type="match status" value="1"/>
</dbReference>
<protein>
    <submittedName>
        <fullName evidence="3">C/EBP-A</fullName>
    </submittedName>
</protein>
<proteinExistence type="evidence at transcript level"/>
<organism evidence="3">
    <name type="scientific">Pinctada fucata</name>
    <name type="common">Akoya pearl oyster</name>
    <name type="synonym">Pinctada imbricata fucata</name>
    <dbReference type="NCBI Taxonomy" id="50426"/>
    <lineage>
        <taxon>Eukaryota</taxon>
        <taxon>Metazoa</taxon>
        <taxon>Spiralia</taxon>
        <taxon>Lophotrochozoa</taxon>
        <taxon>Mollusca</taxon>
        <taxon>Bivalvia</taxon>
        <taxon>Autobranchia</taxon>
        <taxon>Pteriomorphia</taxon>
        <taxon>Pterioida</taxon>
        <taxon>Pterioidea</taxon>
        <taxon>Pteriidae</taxon>
        <taxon>Pinctada</taxon>
    </lineage>
</organism>
<evidence type="ECO:0000259" key="2">
    <source>
        <dbReference type="PROSITE" id="PS50217"/>
    </source>
</evidence>
<dbReference type="PANTHER" id="PTHR23334:SF20">
    <property type="entry name" value="BASIC LEUCINE ZIPPER 24"/>
    <property type="match status" value="1"/>
</dbReference>
<sequence>MSEAKIATTTTTQRNLLDLRSHLQALGPVVLNGDFQLTALDFPLFSFDNNTFPGSPCPTENLILPDSPHLHEEITGEKKQTYAELNGNEEFSNLSLDPVLEDSVDIQQLLNNTSQVNDETLEKLILDVKTSDIGSIANVSTPTTAIPSTVTNLSEIDFMSCNNTESADLTVGWDLLTVKAENTLGSCAGTKGALADSLVTSSTITPPPSPSESYTRGRPGRKPSAGGPIRTNKKRQPEKGTEEYFDKRSRNNVAVRKSREKAKQKQKDTEGRVQQLVNENENLQKRLDLLTKELNVLKGLFINVGANLPANFEKLLAK</sequence>
<dbReference type="SUPFAM" id="SSF57959">
    <property type="entry name" value="Leucine zipper domain"/>
    <property type="match status" value="1"/>
</dbReference>
<dbReference type="PROSITE" id="PS50217">
    <property type="entry name" value="BZIP"/>
    <property type="match status" value="1"/>
</dbReference>
<dbReference type="InterPro" id="IPR046347">
    <property type="entry name" value="bZIP_sf"/>
</dbReference>
<feature type="compositionally biased region" description="Basic and acidic residues" evidence="1">
    <location>
        <begin position="261"/>
        <end position="271"/>
    </location>
</feature>
<dbReference type="InterPro" id="IPR031106">
    <property type="entry name" value="C/EBP"/>
</dbReference>
<dbReference type="GO" id="GO:0000978">
    <property type="term" value="F:RNA polymerase II cis-regulatory region sequence-specific DNA binding"/>
    <property type="evidence" value="ECO:0007669"/>
    <property type="project" value="TreeGrafter"/>
</dbReference>
<dbReference type="InterPro" id="IPR004827">
    <property type="entry name" value="bZIP"/>
</dbReference>
<evidence type="ECO:0000256" key="1">
    <source>
        <dbReference type="SAM" id="MobiDB-lite"/>
    </source>
</evidence>
<dbReference type="SMART" id="SM00338">
    <property type="entry name" value="BRLZ"/>
    <property type="match status" value="1"/>
</dbReference>
<dbReference type="EMBL" id="KU900144">
    <property type="protein sequence ID" value="ARF06248.1"/>
    <property type="molecule type" value="mRNA"/>
</dbReference>
<dbReference type="AlphaFoldDB" id="A0A343BXU1"/>
<evidence type="ECO:0000313" key="3">
    <source>
        <dbReference type="EMBL" id="ARF06248.1"/>
    </source>
</evidence>
<dbReference type="Pfam" id="PF07716">
    <property type="entry name" value="bZIP_2"/>
    <property type="match status" value="1"/>
</dbReference>
<feature type="domain" description="BZIP" evidence="2">
    <location>
        <begin position="241"/>
        <end position="304"/>
    </location>
</feature>
<accession>A0A343BXU1</accession>